<evidence type="ECO:0000259" key="2">
    <source>
        <dbReference type="SMART" id="SM00597"/>
    </source>
</evidence>
<accession>A0AAV0GB39</accession>
<dbReference type="InterPro" id="IPR025398">
    <property type="entry name" value="DUF4371"/>
</dbReference>
<dbReference type="PANTHER" id="PTHR45749:SF26">
    <property type="entry name" value="ZINC FINGER MYM-TYPE PROTEIN 1-LIKE"/>
    <property type="match status" value="1"/>
</dbReference>
<proteinExistence type="predicted"/>
<feature type="region of interest" description="Disordered" evidence="1">
    <location>
        <begin position="158"/>
        <end position="181"/>
    </location>
</feature>
<sequence>MKCVELTSRPVHINASFQSIQNLKKKHRRSFQPSWFKLFPSWLEYSPSADAVYCLPCFLFHTEHGPPGSNAFTIVGFRSWKKVRDGINCSLLAHSGKDLTSPHRNAEKSCAALMNQESHIAQSIAKFTSQEVAENRLRLKTSIEAIRWLAFQGCSLRGHDESTTSSNRGNSKTSNRVTTTFHNNRPTPYYNQLFGFFYFFSQEALLKYTEYVICLEISCYTKSPAWTTSSTRNHQLIPFSELVFGLQR</sequence>
<dbReference type="EMBL" id="CAMAPF010001073">
    <property type="protein sequence ID" value="CAH9145172.1"/>
    <property type="molecule type" value="Genomic_DNA"/>
</dbReference>
<dbReference type="Proteomes" id="UP001152523">
    <property type="component" value="Unassembled WGS sequence"/>
</dbReference>
<reference evidence="3" key="1">
    <citation type="submission" date="2022-07" db="EMBL/GenBank/DDBJ databases">
        <authorList>
            <person name="Macas J."/>
            <person name="Novak P."/>
            <person name="Neumann P."/>
        </authorList>
    </citation>
    <scope>NUCLEOTIDE SEQUENCE</scope>
</reference>
<evidence type="ECO:0000256" key="1">
    <source>
        <dbReference type="SAM" id="MobiDB-lite"/>
    </source>
</evidence>
<name>A0AAV0GB39_9ASTE</name>
<dbReference type="SMART" id="SM00597">
    <property type="entry name" value="ZnF_TTF"/>
    <property type="match status" value="1"/>
</dbReference>
<evidence type="ECO:0000313" key="4">
    <source>
        <dbReference type="Proteomes" id="UP001152523"/>
    </source>
</evidence>
<keyword evidence="4" id="KW-1185">Reference proteome</keyword>
<comment type="caution">
    <text evidence="3">The sequence shown here is derived from an EMBL/GenBank/DDBJ whole genome shotgun (WGS) entry which is preliminary data.</text>
</comment>
<gene>
    <name evidence="3" type="ORF">CEPIT_LOCUS42011</name>
</gene>
<protein>
    <recommendedName>
        <fullName evidence="2">TTF-type domain-containing protein</fullName>
    </recommendedName>
</protein>
<feature type="compositionally biased region" description="Polar residues" evidence="1">
    <location>
        <begin position="163"/>
        <end position="181"/>
    </location>
</feature>
<evidence type="ECO:0000313" key="3">
    <source>
        <dbReference type="EMBL" id="CAH9145172.1"/>
    </source>
</evidence>
<dbReference type="AlphaFoldDB" id="A0AAV0GB39"/>
<organism evidence="3 4">
    <name type="scientific">Cuscuta epithymum</name>
    <dbReference type="NCBI Taxonomy" id="186058"/>
    <lineage>
        <taxon>Eukaryota</taxon>
        <taxon>Viridiplantae</taxon>
        <taxon>Streptophyta</taxon>
        <taxon>Embryophyta</taxon>
        <taxon>Tracheophyta</taxon>
        <taxon>Spermatophyta</taxon>
        <taxon>Magnoliopsida</taxon>
        <taxon>eudicotyledons</taxon>
        <taxon>Gunneridae</taxon>
        <taxon>Pentapetalae</taxon>
        <taxon>asterids</taxon>
        <taxon>lamiids</taxon>
        <taxon>Solanales</taxon>
        <taxon>Convolvulaceae</taxon>
        <taxon>Cuscuteae</taxon>
        <taxon>Cuscuta</taxon>
        <taxon>Cuscuta subgen. Cuscuta</taxon>
    </lineage>
</organism>
<dbReference type="Pfam" id="PF14291">
    <property type="entry name" value="DUF4371"/>
    <property type="match status" value="1"/>
</dbReference>
<dbReference type="InterPro" id="IPR006580">
    <property type="entry name" value="Znf_TTF"/>
</dbReference>
<dbReference type="PANTHER" id="PTHR45749">
    <property type="match status" value="1"/>
</dbReference>
<feature type="domain" description="TTF-type" evidence="2">
    <location>
        <begin position="27"/>
        <end position="126"/>
    </location>
</feature>